<protein>
    <recommendedName>
        <fullName evidence="2">DUF6824 domain-containing protein</fullName>
    </recommendedName>
</protein>
<feature type="region of interest" description="Disordered" evidence="1">
    <location>
        <begin position="109"/>
        <end position="136"/>
    </location>
</feature>
<feature type="compositionally biased region" description="Basic residues" evidence="1">
    <location>
        <begin position="460"/>
        <end position="471"/>
    </location>
</feature>
<evidence type="ECO:0000313" key="3">
    <source>
        <dbReference type="EMBL" id="CAE0404479.1"/>
    </source>
</evidence>
<feature type="region of interest" description="Disordered" evidence="1">
    <location>
        <begin position="448"/>
        <end position="478"/>
    </location>
</feature>
<feature type="compositionally biased region" description="Basic and acidic residues" evidence="1">
    <location>
        <begin position="448"/>
        <end position="459"/>
    </location>
</feature>
<proteinExistence type="predicted"/>
<dbReference type="EMBL" id="HBIM01002983">
    <property type="protein sequence ID" value="CAE0404479.1"/>
    <property type="molecule type" value="Transcribed_RNA"/>
</dbReference>
<name>A0A7S3KY10_9STRA</name>
<organism evidence="3">
    <name type="scientific">Amphora coffeiformis</name>
    <dbReference type="NCBI Taxonomy" id="265554"/>
    <lineage>
        <taxon>Eukaryota</taxon>
        <taxon>Sar</taxon>
        <taxon>Stramenopiles</taxon>
        <taxon>Ochrophyta</taxon>
        <taxon>Bacillariophyta</taxon>
        <taxon>Bacillariophyceae</taxon>
        <taxon>Bacillariophycidae</taxon>
        <taxon>Thalassiophysales</taxon>
        <taxon>Catenulaceae</taxon>
        <taxon>Amphora</taxon>
    </lineage>
</organism>
<accession>A0A7S3KY10</accession>
<feature type="region of interest" description="Disordered" evidence="1">
    <location>
        <begin position="274"/>
        <end position="302"/>
    </location>
</feature>
<feature type="compositionally biased region" description="Acidic residues" evidence="1">
    <location>
        <begin position="1"/>
        <end position="13"/>
    </location>
</feature>
<gene>
    <name evidence="3" type="ORF">ACOF00016_LOCUS2598</name>
</gene>
<dbReference type="AlphaFoldDB" id="A0A7S3KY10"/>
<evidence type="ECO:0000259" key="2">
    <source>
        <dbReference type="Pfam" id="PF20710"/>
    </source>
</evidence>
<feature type="compositionally biased region" description="Basic and acidic residues" evidence="1">
    <location>
        <begin position="199"/>
        <end position="209"/>
    </location>
</feature>
<dbReference type="Pfam" id="PF20710">
    <property type="entry name" value="DUF6824"/>
    <property type="match status" value="1"/>
</dbReference>
<sequence>MSGEATDWDEDPGVDDKDSASFQSLASTDKMEALEKSPPPTKQSSSEGFMASMTKMLATVASKQAKAPVSSNNNQKKNGGVDHHSSGDSAGDILEQKSMVFKSLESGVTNSVEQAANGEGAAPLNPPARSISEERDSFGEKTFKSVDSGVFHSLLSVGNSEFTEALKPPARSSAEGGEGGDEESSQSTSKRKAASTAATEERDSKFSKRELVSLFNSGGSANEILKQELFKSVVADELKSLNSVGNSVDVMAAPLARASSSLSGRFLQSMLGTMAPTQKDPPATSAKSFTDAEGNGNRNSGETDWEAIQRQGFGATTTVGVVLDNAGNTRHGEAAAASGEKKKPKRPPRKRKSRVPLVKNYFEPCDTDVLCGRGGRANNHPGNKKYLELKDEVRPRYTAATKAAKTGIAEEVVDAVIKDWGGRFLALDTKEDKWYEIDRLEARRKCSQALREENTAEARAKKRAKYPKKKKADKERKE</sequence>
<feature type="region of interest" description="Disordered" evidence="1">
    <location>
        <begin position="161"/>
        <end position="209"/>
    </location>
</feature>
<reference evidence="3" key="1">
    <citation type="submission" date="2021-01" db="EMBL/GenBank/DDBJ databases">
        <authorList>
            <person name="Corre E."/>
            <person name="Pelletier E."/>
            <person name="Niang G."/>
            <person name="Scheremetjew M."/>
            <person name="Finn R."/>
            <person name="Kale V."/>
            <person name="Holt S."/>
            <person name="Cochrane G."/>
            <person name="Meng A."/>
            <person name="Brown T."/>
            <person name="Cohen L."/>
        </authorList>
    </citation>
    <scope>NUCLEOTIDE SEQUENCE</scope>
    <source>
        <strain evidence="3">CCMP127</strain>
    </source>
</reference>
<evidence type="ECO:0000256" key="1">
    <source>
        <dbReference type="SAM" id="MobiDB-lite"/>
    </source>
</evidence>
<feature type="region of interest" description="Disordered" evidence="1">
    <location>
        <begin position="330"/>
        <end position="355"/>
    </location>
</feature>
<feature type="domain" description="DUF6824" evidence="2">
    <location>
        <begin position="368"/>
        <end position="452"/>
    </location>
</feature>
<feature type="compositionally biased region" description="Basic residues" evidence="1">
    <location>
        <begin position="342"/>
        <end position="354"/>
    </location>
</feature>
<dbReference type="InterPro" id="IPR049227">
    <property type="entry name" value="DUF6824"/>
</dbReference>
<feature type="region of interest" description="Disordered" evidence="1">
    <location>
        <begin position="1"/>
        <end position="94"/>
    </location>
</feature>